<accession>A0A1I8B074</accession>
<evidence type="ECO:0000313" key="9">
    <source>
        <dbReference type="WBParaSite" id="MhA1_Contig117.frz3.gene29"/>
    </source>
</evidence>
<evidence type="ECO:0000256" key="6">
    <source>
        <dbReference type="SAM" id="MobiDB-lite"/>
    </source>
</evidence>
<evidence type="ECO:0000256" key="1">
    <source>
        <dbReference type="ARBA" id="ARBA00023015"/>
    </source>
</evidence>
<evidence type="ECO:0000256" key="3">
    <source>
        <dbReference type="ARBA" id="ARBA00023163"/>
    </source>
</evidence>
<comment type="caution">
    <text evidence="5">Lacks conserved residue(s) required for the propagation of feature annotation.</text>
</comment>
<organism evidence="8 9">
    <name type="scientific">Meloidogyne hapla</name>
    <name type="common">Root-knot nematode worm</name>
    <dbReference type="NCBI Taxonomy" id="6305"/>
    <lineage>
        <taxon>Eukaryota</taxon>
        <taxon>Metazoa</taxon>
        <taxon>Ecdysozoa</taxon>
        <taxon>Nematoda</taxon>
        <taxon>Chromadorea</taxon>
        <taxon>Rhabditida</taxon>
        <taxon>Tylenchina</taxon>
        <taxon>Tylenchomorpha</taxon>
        <taxon>Tylenchoidea</taxon>
        <taxon>Meloidogynidae</taxon>
        <taxon>Meloidogyninae</taxon>
        <taxon>Meloidogyne</taxon>
    </lineage>
</organism>
<evidence type="ECO:0000256" key="4">
    <source>
        <dbReference type="ARBA" id="ARBA00023242"/>
    </source>
</evidence>
<dbReference type="InterPro" id="IPR036960">
    <property type="entry name" value="T-box_sf"/>
</dbReference>
<dbReference type="GO" id="GO:0045893">
    <property type="term" value="P:positive regulation of DNA-templated transcription"/>
    <property type="evidence" value="ECO:0007669"/>
    <property type="project" value="InterPro"/>
</dbReference>
<feature type="compositionally biased region" description="Polar residues" evidence="6">
    <location>
        <begin position="1"/>
        <end position="14"/>
    </location>
</feature>
<protein>
    <submittedName>
        <fullName evidence="9">T-box domain-containing protein</fullName>
    </submittedName>
</protein>
<keyword evidence="4 5" id="KW-0539">Nucleus</keyword>
<evidence type="ECO:0000259" key="7">
    <source>
        <dbReference type="PROSITE" id="PS50252"/>
    </source>
</evidence>
<dbReference type="InterPro" id="IPR008967">
    <property type="entry name" value="p53-like_TF_DNA-bd_sf"/>
</dbReference>
<dbReference type="WBParaSite" id="MhA1_Contig117.frz3.gene29">
    <property type="protein sequence ID" value="MhA1_Contig117.frz3.gene29"/>
    <property type="gene ID" value="MhA1_Contig117.frz3.gene29"/>
</dbReference>
<keyword evidence="1" id="KW-0805">Transcription regulation</keyword>
<sequence>MANNHQQSPQNNNFIIKDEKPSNPIKINGDLTNSSENIKMTNLQNVNVEMSNSQNVNILNNSTSSSANLPTKPMGDVQNFGPPNILQMAMNRPELFAQLFGSAAPGNFPSFGGRPPLWPLHTPLRFSPFDFASREIFGTTATIPSINHPPFPITKIDDGIKDNPVVQLEDKDLWEKFNPLVNEMIITKSGRWVKLVYFMGECVSQSLIKFQILMSCVFMF</sequence>
<feature type="domain" description="T-box" evidence="7">
    <location>
        <begin position="168"/>
        <end position="191"/>
    </location>
</feature>
<dbReference type="PROSITE" id="PS50252">
    <property type="entry name" value="TBOX_3"/>
    <property type="match status" value="1"/>
</dbReference>
<dbReference type="GO" id="GO:0005634">
    <property type="term" value="C:nucleus"/>
    <property type="evidence" value="ECO:0007669"/>
    <property type="project" value="UniProtKB-SubCell"/>
</dbReference>
<dbReference type="Gene3D" id="2.60.40.820">
    <property type="entry name" value="Transcription factor, T-box"/>
    <property type="match status" value="1"/>
</dbReference>
<comment type="subcellular location">
    <subcellularLocation>
        <location evidence="5">Nucleus</location>
    </subcellularLocation>
</comment>
<dbReference type="GO" id="GO:0003677">
    <property type="term" value="F:DNA binding"/>
    <property type="evidence" value="ECO:0007669"/>
    <property type="project" value="UniProtKB-UniRule"/>
</dbReference>
<keyword evidence="8" id="KW-1185">Reference proteome</keyword>
<reference evidence="9" key="1">
    <citation type="submission" date="2016-11" db="UniProtKB">
        <authorList>
            <consortium name="WormBaseParasite"/>
        </authorList>
    </citation>
    <scope>IDENTIFICATION</scope>
</reference>
<dbReference type="AlphaFoldDB" id="A0A1I8B074"/>
<dbReference type="Proteomes" id="UP000095281">
    <property type="component" value="Unplaced"/>
</dbReference>
<evidence type="ECO:0000313" key="8">
    <source>
        <dbReference type="Proteomes" id="UP000095281"/>
    </source>
</evidence>
<dbReference type="GO" id="GO:0003700">
    <property type="term" value="F:DNA-binding transcription factor activity"/>
    <property type="evidence" value="ECO:0007669"/>
    <property type="project" value="InterPro"/>
</dbReference>
<evidence type="ECO:0000256" key="2">
    <source>
        <dbReference type="ARBA" id="ARBA00023125"/>
    </source>
</evidence>
<dbReference type="Pfam" id="PF00907">
    <property type="entry name" value="T-box"/>
    <property type="match status" value="1"/>
</dbReference>
<keyword evidence="3" id="KW-0804">Transcription</keyword>
<evidence type="ECO:0000256" key="5">
    <source>
        <dbReference type="PROSITE-ProRule" id="PRU00201"/>
    </source>
</evidence>
<name>A0A1I8B074_MELHA</name>
<dbReference type="InterPro" id="IPR046360">
    <property type="entry name" value="T-box_DNA-bd"/>
</dbReference>
<dbReference type="SUPFAM" id="SSF49417">
    <property type="entry name" value="p53-like transcription factors"/>
    <property type="match status" value="1"/>
</dbReference>
<keyword evidence="2 5" id="KW-0238">DNA-binding</keyword>
<proteinExistence type="predicted"/>
<feature type="region of interest" description="Disordered" evidence="6">
    <location>
        <begin position="1"/>
        <end position="23"/>
    </location>
</feature>